<name>G7YAD4_CLOSI</name>
<keyword evidence="2" id="KW-1185">Reference proteome</keyword>
<organism evidence="1 2">
    <name type="scientific">Clonorchis sinensis</name>
    <name type="common">Chinese liver fluke</name>
    <dbReference type="NCBI Taxonomy" id="79923"/>
    <lineage>
        <taxon>Eukaryota</taxon>
        <taxon>Metazoa</taxon>
        <taxon>Spiralia</taxon>
        <taxon>Lophotrochozoa</taxon>
        <taxon>Platyhelminthes</taxon>
        <taxon>Trematoda</taxon>
        <taxon>Digenea</taxon>
        <taxon>Opisthorchiida</taxon>
        <taxon>Opisthorchiata</taxon>
        <taxon>Opisthorchiidae</taxon>
        <taxon>Clonorchis</taxon>
    </lineage>
</organism>
<dbReference type="AlphaFoldDB" id="G7YAD4"/>
<proteinExistence type="predicted"/>
<reference key="2">
    <citation type="submission" date="2011-10" db="EMBL/GenBank/DDBJ databases">
        <title>The genome and transcriptome sequence of Clonorchis sinensis provide insights into the carcinogenic liver fluke.</title>
        <authorList>
            <person name="Wang X."/>
            <person name="Huang Y."/>
            <person name="Chen W."/>
            <person name="Liu H."/>
            <person name="Guo L."/>
            <person name="Chen Y."/>
            <person name="Luo F."/>
            <person name="Zhou W."/>
            <person name="Sun J."/>
            <person name="Mao Q."/>
            <person name="Liang P."/>
            <person name="Zhou C."/>
            <person name="Tian Y."/>
            <person name="Men J."/>
            <person name="Lv X."/>
            <person name="Huang L."/>
            <person name="Zhou J."/>
            <person name="Hu Y."/>
            <person name="Li R."/>
            <person name="Zhang F."/>
            <person name="Lei H."/>
            <person name="Li X."/>
            <person name="Hu X."/>
            <person name="Liang C."/>
            <person name="Xu J."/>
            <person name="Wu Z."/>
            <person name="Yu X."/>
        </authorList>
    </citation>
    <scope>NUCLEOTIDE SEQUENCE</scope>
    <source>
        <strain>Henan</strain>
    </source>
</reference>
<accession>G7YAD4</accession>
<dbReference type="EMBL" id="DF142996">
    <property type="protein sequence ID" value="GAA49918.1"/>
    <property type="molecule type" value="Genomic_DNA"/>
</dbReference>
<protein>
    <submittedName>
        <fullName evidence="1">Uncharacterized protein</fullName>
    </submittedName>
</protein>
<evidence type="ECO:0000313" key="2">
    <source>
        <dbReference type="Proteomes" id="UP000008909"/>
    </source>
</evidence>
<gene>
    <name evidence="1" type="ORF">CLF_103779</name>
</gene>
<sequence>MNCTDRPSHGVTSRVALIGYTPYLAVPNSLIIRYLKIHQLAASSVRTLKQVRQQAALPLTLDLLETDVCCVSETRIQDTGTVVEPNTHHSPVASDFAPLATHMLLRQDVQQLISSKVIGLKDPFLTGYPLIITSVPFSGTGKSFSNCQATNTAQALDIRANSGIASNILPVWNIMWHDESSDFKLRQRIWWIRKVKKMEKAQKTGNVRGLLQLVRTTGPWKPPLLATTLSTWNMQTTSSSSSKNRRQKDELTKVNLSFAMRLHPQKQEETVSLRHLAPSADFECTTASEQQQSQPNNDSFIWLELTDSSASDTEMSNCSEHSLVVQQRTRSYFLRNRGPSPRTDSFVRHAARSGAGPMHPTSLTTLTPRSVFKHQKRIYLDVFIVLTLKQACTPDSLRIEVCCLAETRSLDASTVLN</sequence>
<reference evidence="1" key="1">
    <citation type="journal article" date="2011" name="Genome Biol.">
        <title>The draft genome of the carcinogenic human liver fluke Clonorchis sinensis.</title>
        <authorList>
            <person name="Wang X."/>
            <person name="Chen W."/>
            <person name="Huang Y."/>
            <person name="Sun J."/>
            <person name="Men J."/>
            <person name="Liu H."/>
            <person name="Luo F."/>
            <person name="Guo L."/>
            <person name="Lv X."/>
            <person name="Deng C."/>
            <person name="Zhou C."/>
            <person name="Fan Y."/>
            <person name="Li X."/>
            <person name="Huang L."/>
            <person name="Hu Y."/>
            <person name="Liang C."/>
            <person name="Hu X."/>
            <person name="Xu J."/>
            <person name="Yu X."/>
        </authorList>
    </citation>
    <scope>NUCLEOTIDE SEQUENCE [LARGE SCALE GENOMIC DNA]</scope>
    <source>
        <strain evidence="1">Henan</strain>
    </source>
</reference>
<dbReference type="Proteomes" id="UP000008909">
    <property type="component" value="Unassembled WGS sequence"/>
</dbReference>
<evidence type="ECO:0000313" key="1">
    <source>
        <dbReference type="EMBL" id="GAA49918.1"/>
    </source>
</evidence>